<evidence type="ECO:0000313" key="1">
    <source>
        <dbReference type="EMBL" id="OPH57688.1"/>
    </source>
</evidence>
<organism evidence="1 2">
    <name type="scientific">Paenibacillus ferrarius</name>
    <dbReference type="NCBI Taxonomy" id="1469647"/>
    <lineage>
        <taxon>Bacteria</taxon>
        <taxon>Bacillati</taxon>
        <taxon>Bacillota</taxon>
        <taxon>Bacilli</taxon>
        <taxon>Bacillales</taxon>
        <taxon>Paenibacillaceae</taxon>
        <taxon>Paenibacillus</taxon>
    </lineage>
</organism>
<dbReference type="Proteomes" id="UP000190626">
    <property type="component" value="Unassembled WGS sequence"/>
</dbReference>
<protein>
    <submittedName>
        <fullName evidence="1">Uncharacterized protein</fullName>
    </submittedName>
</protein>
<reference evidence="2" key="1">
    <citation type="submission" date="2016-07" db="EMBL/GenBank/DDBJ databases">
        <authorList>
            <person name="Florea S."/>
            <person name="Webb J.S."/>
            <person name="Jaromczyk J."/>
            <person name="Schardl C.L."/>
        </authorList>
    </citation>
    <scope>NUCLEOTIDE SEQUENCE [LARGE SCALE GENOMIC DNA]</scope>
    <source>
        <strain evidence="2">CY1</strain>
    </source>
</reference>
<keyword evidence="2" id="KW-1185">Reference proteome</keyword>
<gene>
    <name evidence="1" type="ORF">BC351_04010</name>
</gene>
<evidence type="ECO:0000313" key="2">
    <source>
        <dbReference type="Proteomes" id="UP000190626"/>
    </source>
</evidence>
<dbReference type="AlphaFoldDB" id="A0A1V4HKM8"/>
<dbReference type="EMBL" id="MBTG01000012">
    <property type="protein sequence ID" value="OPH57688.1"/>
    <property type="molecule type" value="Genomic_DNA"/>
</dbReference>
<accession>A0A1V4HKM8</accession>
<proteinExistence type="predicted"/>
<sequence length="108" mass="12263">MSLMSSFKLPCGTKNNYPEKLDYLTRKGKVVIFQSSSSKVKTAYIVSPKHKGVEFIVEGSPFNIAALYESIDLEEHEVRDASGVFFYKLAETREDFDHAFEKFVKAAE</sequence>
<dbReference type="RefSeq" id="WP_079413151.1">
    <property type="nucleotide sequence ID" value="NZ_MBTG01000012.1"/>
</dbReference>
<comment type="caution">
    <text evidence="1">The sequence shown here is derived from an EMBL/GenBank/DDBJ whole genome shotgun (WGS) entry which is preliminary data.</text>
</comment>
<dbReference type="OrthoDB" id="2620515at2"/>
<name>A0A1V4HKM8_9BACL</name>